<accession>A0A178ZG09</accession>
<dbReference type="OrthoDB" id="4150903at2759"/>
<gene>
    <name evidence="2" type="ORF">AYL99_07501</name>
</gene>
<sequence length="475" mass="52691">MPDTVQGAQPHQAGQARFVDRIKAAAQKKTATVREWYDRRGSGCFRSMAESESEDSAAPVEEFLANTAGPEFRGSKRRQPDTRSDSVLKTTERQHEHPEALVHIPSGTGEHPEVSIDNPYRAGSLSSFSTTLDMHPGAASSTVSLLSTFSMGPVMVPELGAYASFSHPNPHFVIDRPDDFERFRSDLRNAVELDSVPASPAKPQPRIKCFNIDSTPIPADEERHGYKFKAYPGRLDTDNQGTATFQAYSAGSKLKHGSVGYIPPTLQSGFVHGVPPVLRATHNGNDSARHQNTTNGVATGHTSQSYSWPLVDLHKEIFLNADPSQTNHSTRYQEPRIPSIEFTGRGLEDEMKTVLDNLRIPVVTRAAEDVQDRAWMSPGSPLHPTAYEREARCPVVTVQAGVHPRVLAAAGTSHKHEASTGSGPLPSTEDRRVKFSEYNWPRFSDDQFTDPAEEYSREYRRRRREARIQTTRRAL</sequence>
<dbReference type="AlphaFoldDB" id="A0A178ZG09"/>
<feature type="region of interest" description="Disordered" evidence="1">
    <location>
        <begin position="65"/>
        <end position="118"/>
    </location>
</feature>
<evidence type="ECO:0000256" key="1">
    <source>
        <dbReference type="SAM" id="MobiDB-lite"/>
    </source>
</evidence>
<dbReference type="EMBL" id="LVYI01000006">
    <property type="protein sequence ID" value="OAP58411.1"/>
    <property type="molecule type" value="Genomic_DNA"/>
</dbReference>
<feature type="region of interest" description="Disordered" evidence="1">
    <location>
        <begin position="446"/>
        <end position="475"/>
    </location>
</feature>
<dbReference type="GeneID" id="30011669"/>
<organism evidence="2 3">
    <name type="scientific">Fonsecaea erecta</name>
    <dbReference type="NCBI Taxonomy" id="1367422"/>
    <lineage>
        <taxon>Eukaryota</taxon>
        <taxon>Fungi</taxon>
        <taxon>Dikarya</taxon>
        <taxon>Ascomycota</taxon>
        <taxon>Pezizomycotina</taxon>
        <taxon>Eurotiomycetes</taxon>
        <taxon>Chaetothyriomycetidae</taxon>
        <taxon>Chaetothyriales</taxon>
        <taxon>Herpotrichiellaceae</taxon>
        <taxon>Fonsecaea</taxon>
    </lineage>
</organism>
<name>A0A178ZG09_9EURO</name>
<dbReference type="Proteomes" id="UP000078343">
    <property type="component" value="Unassembled WGS sequence"/>
</dbReference>
<dbReference type="RefSeq" id="XP_018691778.1">
    <property type="nucleotide sequence ID" value="XM_018839010.1"/>
</dbReference>
<proteinExistence type="predicted"/>
<evidence type="ECO:0000313" key="2">
    <source>
        <dbReference type="EMBL" id="OAP58411.1"/>
    </source>
</evidence>
<evidence type="ECO:0000313" key="3">
    <source>
        <dbReference type="Proteomes" id="UP000078343"/>
    </source>
</evidence>
<feature type="compositionally biased region" description="Basic and acidic residues" evidence="1">
    <location>
        <begin position="78"/>
        <end position="100"/>
    </location>
</feature>
<protein>
    <submittedName>
        <fullName evidence="2">Uncharacterized protein</fullName>
    </submittedName>
</protein>
<keyword evidence="3" id="KW-1185">Reference proteome</keyword>
<reference evidence="2 3" key="1">
    <citation type="submission" date="2016-04" db="EMBL/GenBank/DDBJ databases">
        <title>Draft genome of Fonsecaea erecta CBS 125763.</title>
        <authorList>
            <person name="Weiss V.A."/>
            <person name="Vicente V.A."/>
            <person name="Raittz R.T."/>
            <person name="Moreno L.F."/>
            <person name="De Souza E.M."/>
            <person name="Pedrosa F.O."/>
            <person name="Steffens M.B."/>
            <person name="Faoro H."/>
            <person name="Tadra-Sfeir M.Z."/>
            <person name="Najafzadeh M.J."/>
            <person name="Felipe M.S."/>
            <person name="Teixeira M."/>
            <person name="Sun J."/>
            <person name="Xi L."/>
            <person name="Gomes R."/>
            <person name="De Azevedo C.M."/>
            <person name="Salgado C.G."/>
            <person name="Da Silva M.B."/>
            <person name="Nascimento M.F."/>
            <person name="Queiroz-Telles F."/>
            <person name="Attili D.S."/>
            <person name="Gorbushina A."/>
        </authorList>
    </citation>
    <scope>NUCLEOTIDE SEQUENCE [LARGE SCALE GENOMIC DNA]</scope>
    <source>
        <strain evidence="2 3">CBS 125763</strain>
    </source>
</reference>
<feature type="region of interest" description="Disordered" evidence="1">
    <location>
        <begin position="410"/>
        <end position="430"/>
    </location>
</feature>
<comment type="caution">
    <text evidence="2">The sequence shown here is derived from an EMBL/GenBank/DDBJ whole genome shotgun (WGS) entry which is preliminary data.</text>
</comment>